<keyword evidence="3" id="KW-1185">Reference proteome</keyword>
<feature type="chain" id="PRO_5045715009" description="Outer membrane protein beta-barrel domain-containing protein" evidence="1">
    <location>
        <begin position="20"/>
        <end position="227"/>
    </location>
</feature>
<organism evidence="2 3">
    <name type="scientific">Pontibacter aquaedesilientis</name>
    <dbReference type="NCBI Taxonomy" id="2766980"/>
    <lineage>
        <taxon>Bacteria</taxon>
        <taxon>Pseudomonadati</taxon>
        <taxon>Bacteroidota</taxon>
        <taxon>Cytophagia</taxon>
        <taxon>Cytophagales</taxon>
        <taxon>Hymenobacteraceae</taxon>
        <taxon>Pontibacter</taxon>
    </lineage>
</organism>
<comment type="caution">
    <text evidence="2">The sequence shown here is derived from an EMBL/GenBank/DDBJ whole genome shotgun (WGS) entry which is preliminary data.</text>
</comment>
<name>A0ABR7XFD7_9BACT</name>
<sequence>MKRLLLLTGFTLTLLQASAQLQPKSYFATLNGGIDSRIDGRDNKFNFYQFSTSLSQMASDKWAIGIFAEHGRGISETETTSEISSQNMSYYKYYKQKRSDWQTGLLSRFYYPIKQQLYVFGEGRAGVMYEASESEYLNSSYVISNPENTTAKSGGSEKSSALSVNAVIAPGITYFPNTTIGLELKLNLLHYNHDLDNSASPKGTEHPHNFSADFGLSSVRAGASFYF</sequence>
<dbReference type="Proteomes" id="UP000625551">
    <property type="component" value="Unassembled WGS sequence"/>
</dbReference>
<evidence type="ECO:0000313" key="3">
    <source>
        <dbReference type="Proteomes" id="UP000625551"/>
    </source>
</evidence>
<keyword evidence="1" id="KW-0732">Signal</keyword>
<proteinExistence type="predicted"/>
<dbReference type="EMBL" id="JACXAJ010000002">
    <property type="protein sequence ID" value="MBD1397015.1"/>
    <property type="molecule type" value="Genomic_DNA"/>
</dbReference>
<evidence type="ECO:0008006" key="4">
    <source>
        <dbReference type="Google" id="ProtNLM"/>
    </source>
</evidence>
<feature type="signal peptide" evidence="1">
    <location>
        <begin position="1"/>
        <end position="19"/>
    </location>
</feature>
<evidence type="ECO:0000313" key="2">
    <source>
        <dbReference type="EMBL" id="MBD1397015.1"/>
    </source>
</evidence>
<reference evidence="2 3" key="1">
    <citation type="submission" date="2020-09" db="EMBL/GenBank/DDBJ databases">
        <title>Genome sequencing and assembly of Pontibacter sp.</title>
        <authorList>
            <person name="Chhetri G."/>
        </authorList>
    </citation>
    <scope>NUCLEOTIDE SEQUENCE [LARGE SCALE GENOMIC DNA]</scope>
    <source>
        <strain evidence="2 3">JH31</strain>
    </source>
</reference>
<accession>A0ABR7XFD7</accession>
<gene>
    <name evidence="2" type="ORF">H9Q13_07545</name>
</gene>
<evidence type="ECO:0000256" key="1">
    <source>
        <dbReference type="SAM" id="SignalP"/>
    </source>
</evidence>
<protein>
    <recommendedName>
        <fullName evidence="4">Outer membrane protein beta-barrel domain-containing protein</fullName>
    </recommendedName>
</protein>
<dbReference type="RefSeq" id="WP_191183146.1">
    <property type="nucleotide sequence ID" value="NZ_JACXAJ010000002.1"/>
</dbReference>